<sequence length="614" mass="66986">MREREEDDMNRFPTVVVSEPEDAGLSLGAAGTLQFSRTQHTARSFPDTGSGREGCEFSLPQNRASILGWRTLTTLGKREEEGGADRAFTKQTSTQLHVRWVSGKQTVLLSNEAREMARKQARAIKEGEARDAERPTQILDQQAGGRDTSRGRQSLIDDFLATKRIQKLIFFYPECEAEHVDLNGGVERDAAVSLLCLGGEQHVGLQWQQHPERCGNSAGSHHVTTLGSQRRGVLSRRQSFLSSVDQFIGNLSSARLNMEKVPAAADWSFLAAISQLSTCRLHLCSLMEEVKRPQVKKGLWEFCRLPSPLRSSLERAACWSTFRSDDQYQDDPHRLSSTNTSEDDLSAAQGLQQMITTCKTTILRRDPHLGPQQAGAAAARRRMLELRGGVGGRSDCFVWTWQHYCCCQSATALTGAAEEDLSETETGRPSDATCRGGRRGVGCRESTPHCLTLPNWSIENNKEVFSESGPCGAGGSAGSRLDEQTRGDCAKNHPEDDHQRHNQSSVQPAAGLLQDHKLGGWEDPLFSSLMQPSSARWRQLSRTHHTVLDRANAGGCLDRVSKVATDTAGVASGGELLLGPANSPALTMVLLKTPVSPPGPAAADPETSVKLLLG</sequence>
<gene>
    <name evidence="2" type="ORF">AKAME5_001326900</name>
</gene>
<dbReference type="Proteomes" id="UP001279410">
    <property type="component" value="Unassembled WGS sequence"/>
</dbReference>
<evidence type="ECO:0000313" key="3">
    <source>
        <dbReference type="Proteomes" id="UP001279410"/>
    </source>
</evidence>
<accession>A0AAD3MXH6</accession>
<feature type="non-terminal residue" evidence="2">
    <location>
        <position position="614"/>
    </location>
</feature>
<proteinExistence type="predicted"/>
<comment type="caution">
    <text evidence="2">The sequence shown here is derived from an EMBL/GenBank/DDBJ whole genome shotgun (WGS) entry which is preliminary data.</text>
</comment>
<feature type="region of interest" description="Disordered" evidence="1">
    <location>
        <begin position="124"/>
        <end position="150"/>
    </location>
</feature>
<evidence type="ECO:0000313" key="2">
    <source>
        <dbReference type="EMBL" id="GLD61461.1"/>
    </source>
</evidence>
<feature type="compositionally biased region" description="Basic and acidic residues" evidence="1">
    <location>
        <begin position="480"/>
        <end position="500"/>
    </location>
</feature>
<evidence type="ECO:0000256" key="1">
    <source>
        <dbReference type="SAM" id="MobiDB-lite"/>
    </source>
</evidence>
<reference evidence="2" key="1">
    <citation type="submission" date="2022-08" db="EMBL/GenBank/DDBJ databases">
        <title>Genome sequencing of akame (Lates japonicus).</title>
        <authorList>
            <person name="Hashiguchi Y."/>
            <person name="Takahashi H."/>
        </authorList>
    </citation>
    <scope>NUCLEOTIDE SEQUENCE</scope>
    <source>
        <strain evidence="2">Kochi</strain>
    </source>
</reference>
<dbReference type="EMBL" id="BRZM01000045">
    <property type="protein sequence ID" value="GLD61461.1"/>
    <property type="molecule type" value="Genomic_DNA"/>
</dbReference>
<feature type="region of interest" description="Disordered" evidence="1">
    <location>
        <begin position="418"/>
        <end position="442"/>
    </location>
</feature>
<feature type="region of interest" description="Disordered" evidence="1">
    <location>
        <begin position="467"/>
        <end position="505"/>
    </location>
</feature>
<name>A0AAD3MXH6_LATJO</name>
<keyword evidence="3" id="KW-1185">Reference proteome</keyword>
<organism evidence="2 3">
    <name type="scientific">Lates japonicus</name>
    <name type="common">Japanese lates</name>
    <dbReference type="NCBI Taxonomy" id="270547"/>
    <lineage>
        <taxon>Eukaryota</taxon>
        <taxon>Metazoa</taxon>
        <taxon>Chordata</taxon>
        <taxon>Craniata</taxon>
        <taxon>Vertebrata</taxon>
        <taxon>Euteleostomi</taxon>
        <taxon>Actinopterygii</taxon>
        <taxon>Neopterygii</taxon>
        <taxon>Teleostei</taxon>
        <taxon>Neoteleostei</taxon>
        <taxon>Acanthomorphata</taxon>
        <taxon>Carangaria</taxon>
        <taxon>Carangaria incertae sedis</taxon>
        <taxon>Centropomidae</taxon>
        <taxon>Lates</taxon>
    </lineage>
</organism>
<feature type="compositionally biased region" description="Basic and acidic residues" evidence="1">
    <location>
        <begin position="124"/>
        <end position="134"/>
    </location>
</feature>
<protein>
    <submittedName>
        <fullName evidence="2">Dynein heavy chain 5, axonemal-like protein</fullName>
    </submittedName>
</protein>
<dbReference type="AlphaFoldDB" id="A0AAD3MXH6"/>